<protein>
    <submittedName>
        <fullName evidence="1">Pre-rRNA-processing protein IPI1/Testis-expressed sequence 10 protein</fullName>
    </submittedName>
</protein>
<reference evidence="1 2" key="1">
    <citation type="submission" date="2020-06" db="EMBL/GenBank/DDBJ databases">
        <title>Transcriptomic and genomic resources for Thalictrum thalictroides and T. hernandezii: Facilitating candidate gene discovery in an emerging model plant lineage.</title>
        <authorList>
            <person name="Arias T."/>
            <person name="Riano-Pachon D.M."/>
            <person name="Di Stilio V.S."/>
        </authorList>
    </citation>
    <scope>NUCLEOTIDE SEQUENCE [LARGE SCALE GENOMIC DNA]</scope>
    <source>
        <strain evidence="2">cv. WT478/WT964</strain>
        <tissue evidence="1">Leaves</tissue>
    </source>
</reference>
<dbReference type="OrthoDB" id="361362at2759"/>
<sequence length="79" mass="9039">AFTEALKACRPESSLKLACVSAIEEMLLPSNRYDTHILDTNEKIRHFQTEWMHELPPLLVQLGDRHCSSSKVSTFQLLI</sequence>
<comment type="caution">
    <text evidence="1">The sequence shown here is derived from an EMBL/GenBank/DDBJ whole genome shotgun (WGS) entry which is preliminary data.</text>
</comment>
<name>A0A7J6X8L2_THATH</name>
<organism evidence="1 2">
    <name type="scientific">Thalictrum thalictroides</name>
    <name type="common">Rue-anemone</name>
    <name type="synonym">Anemone thalictroides</name>
    <dbReference type="NCBI Taxonomy" id="46969"/>
    <lineage>
        <taxon>Eukaryota</taxon>
        <taxon>Viridiplantae</taxon>
        <taxon>Streptophyta</taxon>
        <taxon>Embryophyta</taxon>
        <taxon>Tracheophyta</taxon>
        <taxon>Spermatophyta</taxon>
        <taxon>Magnoliopsida</taxon>
        <taxon>Ranunculales</taxon>
        <taxon>Ranunculaceae</taxon>
        <taxon>Thalictroideae</taxon>
        <taxon>Thalictrum</taxon>
    </lineage>
</organism>
<proteinExistence type="predicted"/>
<dbReference type="AlphaFoldDB" id="A0A7J6X8L2"/>
<dbReference type="Proteomes" id="UP000554482">
    <property type="component" value="Unassembled WGS sequence"/>
</dbReference>
<keyword evidence="2" id="KW-1185">Reference proteome</keyword>
<evidence type="ECO:0000313" key="2">
    <source>
        <dbReference type="Proteomes" id="UP000554482"/>
    </source>
</evidence>
<accession>A0A7J6X8L2</accession>
<gene>
    <name evidence="1" type="ORF">FRX31_005076</name>
</gene>
<evidence type="ECO:0000313" key="1">
    <source>
        <dbReference type="EMBL" id="KAF5205337.1"/>
    </source>
</evidence>
<feature type="non-terminal residue" evidence="1">
    <location>
        <position position="1"/>
    </location>
</feature>
<dbReference type="EMBL" id="JABWDY010004204">
    <property type="protein sequence ID" value="KAF5205337.1"/>
    <property type="molecule type" value="Genomic_DNA"/>
</dbReference>